<gene>
    <name evidence="4" type="ordered locus">Dret_1851</name>
</gene>
<dbReference type="PANTHER" id="PTHR32332:SF18">
    <property type="entry name" value="2-NITROPROPANE DIOXYGENASE"/>
    <property type="match status" value="1"/>
</dbReference>
<keyword evidence="5" id="KW-1185">Reference proteome</keyword>
<dbReference type="PANTHER" id="PTHR32332">
    <property type="entry name" value="2-NITROPROPANE DIOXYGENASE"/>
    <property type="match status" value="1"/>
</dbReference>
<keyword evidence="1" id="KW-0285">Flavoprotein</keyword>
<dbReference type="InterPro" id="IPR013785">
    <property type="entry name" value="Aldolase_TIM"/>
</dbReference>
<dbReference type="Pfam" id="PF03060">
    <property type="entry name" value="NMO"/>
    <property type="match status" value="1"/>
</dbReference>
<keyword evidence="2" id="KW-0288">FMN</keyword>
<reference evidence="5" key="1">
    <citation type="submission" date="2009-09" db="EMBL/GenBank/DDBJ databases">
        <title>The complete chromosome of Desulfohalobium retbaense DSM 5692.</title>
        <authorList>
            <consortium name="US DOE Joint Genome Institute (JGI-PGF)"/>
            <person name="Lucas S."/>
            <person name="Copeland A."/>
            <person name="Lapidus A."/>
            <person name="Glavina del Rio T."/>
            <person name="Dalin E."/>
            <person name="Tice H."/>
            <person name="Bruce D."/>
            <person name="Goodwin L."/>
            <person name="Pitluck S."/>
            <person name="Kyrpides N."/>
            <person name="Mavromatis K."/>
            <person name="Ivanova N."/>
            <person name="Mikhailova N."/>
            <person name="Munk A.C."/>
            <person name="Brettin T."/>
            <person name="Detter J.C."/>
            <person name="Han C."/>
            <person name="Tapia R."/>
            <person name="Larimer F."/>
            <person name="Land M."/>
            <person name="Hauser L."/>
            <person name="Markowitz V."/>
            <person name="Cheng J.-F."/>
            <person name="Hugenholtz P."/>
            <person name="Woyke T."/>
            <person name="Wu D."/>
            <person name="Spring S."/>
            <person name="Klenk H.-P."/>
            <person name="Eisen J.A."/>
        </authorList>
    </citation>
    <scope>NUCLEOTIDE SEQUENCE [LARGE SCALE GENOMIC DNA]</scope>
    <source>
        <strain evidence="5">DSM 5692</strain>
    </source>
</reference>
<accession>C8X3Y8</accession>
<evidence type="ECO:0000313" key="4">
    <source>
        <dbReference type="EMBL" id="ACV69135.1"/>
    </source>
</evidence>
<organism evidence="4 5">
    <name type="scientific">Desulfohalobium retbaense (strain ATCC 49708 / DSM 5692 / JCM 16813 / HR100)</name>
    <dbReference type="NCBI Taxonomy" id="485915"/>
    <lineage>
        <taxon>Bacteria</taxon>
        <taxon>Pseudomonadati</taxon>
        <taxon>Thermodesulfobacteriota</taxon>
        <taxon>Desulfovibrionia</taxon>
        <taxon>Desulfovibrionales</taxon>
        <taxon>Desulfohalobiaceae</taxon>
        <taxon>Desulfohalobium</taxon>
    </lineage>
</organism>
<keyword evidence="3" id="KW-0560">Oxidoreductase</keyword>
<dbReference type="InterPro" id="IPR004136">
    <property type="entry name" value="NMO"/>
</dbReference>
<name>C8X3Y8_DESRD</name>
<dbReference type="GO" id="GO:0018580">
    <property type="term" value="F:nitronate monooxygenase activity"/>
    <property type="evidence" value="ECO:0007669"/>
    <property type="project" value="InterPro"/>
</dbReference>
<evidence type="ECO:0000256" key="1">
    <source>
        <dbReference type="ARBA" id="ARBA00022630"/>
    </source>
</evidence>
<dbReference type="Gene3D" id="3.20.20.70">
    <property type="entry name" value="Aldolase class I"/>
    <property type="match status" value="1"/>
</dbReference>
<dbReference type="Proteomes" id="UP000001052">
    <property type="component" value="Chromosome"/>
</dbReference>
<dbReference type="eggNOG" id="COG2070">
    <property type="taxonomic scope" value="Bacteria"/>
</dbReference>
<dbReference type="RefSeq" id="WP_015752278.1">
    <property type="nucleotide sequence ID" value="NC_013223.1"/>
</dbReference>
<evidence type="ECO:0000313" key="5">
    <source>
        <dbReference type="Proteomes" id="UP000001052"/>
    </source>
</evidence>
<dbReference type="EMBL" id="CP001734">
    <property type="protein sequence ID" value="ACV69135.1"/>
    <property type="molecule type" value="Genomic_DNA"/>
</dbReference>
<sequence>MLPHTAFPSLTFGNLTAPTPIIQGGMGIGISGAGLAAAVANEGGIGVISAICLGMRAPGSRQDYAQANKEGLIREIRTARQKTSGVLGVNIMVACSDYDSLVLGAIEEEADLLFLGAGLPLQFPKELTPERMRTMHSKLVPIISSAKAANTLLKYWSKRFGRLPDGFVVEGPKAGGHLGFKREQIEDPAYALQRLIPEVVEAVRPYAEKYGQQIPVIAAGGVYSGADIAEFLELGASGVQMGTRFVATHECDADSKFKESFVQAKKEDLTIIQSPVGLPGRAINNAFLEDVAAGAKKPFTCPWHCLKTCDYKQSPYCIACALNQARAGRLKHGFAFAGANAWRVDAIISVQELMQSLADEFAEATALPEAALA</sequence>
<reference evidence="4 5" key="2">
    <citation type="journal article" date="2010" name="Stand. Genomic Sci.">
        <title>Complete genome sequence of Desulfohalobium retbaense type strain (HR(100)).</title>
        <authorList>
            <person name="Spring S."/>
            <person name="Nolan M."/>
            <person name="Lapidus A."/>
            <person name="Glavina Del Rio T."/>
            <person name="Copeland A."/>
            <person name="Tice H."/>
            <person name="Cheng J.F."/>
            <person name="Lucas S."/>
            <person name="Land M."/>
            <person name="Chen F."/>
            <person name="Bruce D."/>
            <person name="Goodwin L."/>
            <person name="Pitluck S."/>
            <person name="Ivanova N."/>
            <person name="Mavromatis K."/>
            <person name="Mikhailova N."/>
            <person name="Pati A."/>
            <person name="Chen A."/>
            <person name="Palaniappan K."/>
            <person name="Hauser L."/>
            <person name="Chang Y.J."/>
            <person name="Jeffries C.D."/>
            <person name="Munk C."/>
            <person name="Kiss H."/>
            <person name="Chain P."/>
            <person name="Han C."/>
            <person name="Brettin T."/>
            <person name="Detter J.C."/>
            <person name="Schuler E."/>
            <person name="Goker M."/>
            <person name="Rohde M."/>
            <person name="Bristow J."/>
            <person name="Eisen J.A."/>
            <person name="Markowitz V."/>
            <person name="Hugenholtz P."/>
            <person name="Kyrpides N.C."/>
            <person name="Klenk H.P."/>
        </authorList>
    </citation>
    <scope>NUCLEOTIDE SEQUENCE [LARGE SCALE GENOMIC DNA]</scope>
    <source>
        <strain evidence="4 5">DSM 5692</strain>
    </source>
</reference>
<evidence type="ECO:0000256" key="3">
    <source>
        <dbReference type="ARBA" id="ARBA00023002"/>
    </source>
</evidence>
<dbReference type="OrthoDB" id="9778912at2"/>
<evidence type="ECO:0000256" key="2">
    <source>
        <dbReference type="ARBA" id="ARBA00022643"/>
    </source>
</evidence>
<protein>
    <submittedName>
        <fullName evidence="4">2-nitropropane dioxygenase NPD</fullName>
    </submittedName>
</protein>
<dbReference type="AlphaFoldDB" id="C8X3Y8"/>
<dbReference type="STRING" id="485915.Dret_1851"/>
<dbReference type="KEGG" id="drt:Dret_1851"/>
<dbReference type="CDD" id="cd04730">
    <property type="entry name" value="NPD_like"/>
    <property type="match status" value="1"/>
</dbReference>
<dbReference type="HOGENOM" id="CLU_038732_0_1_7"/>
<proteinExistence type="predicted"/>
<keyword evidence="4" id="KW-0223">Dioxygenase</keyword>
<dbReference type="GO" id="GO:0051213">
    <property type="term" value="F:dioxygenase activity"/>
    <property type="evidence" value="ECO:0007669"/>
    <property type="project" value="UniProtKB-KW"/>
</dbReference>
<dbReference type="SUPFAM" id="SSF51412">
    <property type="entry name" value="Inosine monophosphate dehydrogenase (IMPDH)"/>
    <property type="match status" value="1"/>
</dbReference>